<keyword evidence="1" id="KW-0472">Membrane</keyword>
<dbReference type="Proteomes" id="UP000430202">
    <property type="component" value="Unassembled WGS sequence"/>
</dbReference>
<reference evidence="2 3" key="1">
    <citation type="submission" date="2019-10" db="EMBL/GenBank/DDBJ databases">
        <authorList>
            <person name="Karimi E."/>
        </authorList>
    </citation>
    <scope>NUCLEOTIDE SEQUENCE [LARGE SCALE GENOMIC DNA]</scope>
    <source>
        <strain evidence="2">Maribacter sp. 151</strain>
    </source>
</reference>
<dbReference type="RefSeq" id="WP_201304106.1">
    <property type="nucleotide sequence ID" value="NZ_LR733271.1"/>
</dbReference>
<keyword evidence="1" id="KW-0812">Transmembrane</keyword>
<name>A0A653PL33_9FLAO</name>
<gene>
    <name evidence="2" type="ORF">MARI151_20277</name>
</gene>
<keyword evidence="1" id="KW-1133">Transmembrane helix</keyword>
<accession>A0A653PL33</accession>
<dbReference type="EMBL" id="CABWLR010000002">
    <property type="protein sequence ID" value="VXB30613.1"/>
    <property type="molecule type" value="Genomic_DNA"/>
</dbReference>
<proteinExistence type="predicted"/>
<feature type="transmembrane region" description="Helical" evidence="1">
    <location>
        <begin position="17"/>
        <end position="33"/>
    </location>
</feature>
<protein>
    <submittedName>
        <fullName evidence="2">Uncharacterized protein</fullName>
    </submittedName>
</protein>
<evidence type="ECO:0000313" key="3">
    <source>
        <dbReference type="Proteomes" id="UP000430202"/>
    </source>
</evidence>
<organism evidence="2 3">
    <name type="scientific">Maribacter litoralis</name>
    <dbReference type="NCBI Taxonomy" id="2059726"/>
    <lineage>
        <taxon>Bacteria</taxon>
        <taxon>Pseudomonadati</taxon>
        <taxon>Bacteroidota</taxon>
        <taxon>Flavobacteriia</taxon>
        <taxon>Flavobacteriales</taxon>
        <taxon>Flavobacteriaceae</taxon>
        <taxon>Maribacter</taxon>
    </lineage>
</organism>
<sequence length="55" mass="6434">MFFKNISKAILWLKRKVVLYIAAIMIGISNVIYEEEKMIHGDFINTEQKAEQDSD</sequence>
<keyword evidence="3" id="KW-1185">Reference proteome</keyword>
<evidence type="ECO:0000256" key="1">
    <source>
        <dbReference type="SAM" id="Phobius"/>
    </source>
</evidence>
<dbReference type="AlphaFoldDB" id="A0A653PL33"/>
<evidence type="ECO:0000313" key="2">
    <source>
        <dbReference type="EMBL" id="VXB30613.1"/>
    </source>
</evidence>